<dbReference type="InterPro" id="IPR000185">
    <property type="entry name" value="SecA"/>
</dbReference>
<dbReference type="PANTHER" id="PTHR30612">
    <property type="entry name" value="SECA INNER MEMBRANE COMPONENT OF SEC PROTEIN SECRETION SYSTEM"/>
    <property type="match status" value="1"/>
</dbReference>
<dbReference type="PANTHER" id="PTHR30612:SF0">
    <property type="entry name" value="CHLOROPLAST PROTEIN-TRANSPORTING ATPASE"/>
    <property type="match status" value="1"/>
</dbReference>
<dbReference type="InterPro" id="IPR036869">
    <property type="entry name" value="J_dom_sf"/>
</dbReference>
<evidence type="ECO:0000259" key="2">
    <source>
        <dbReference type="PROSITE" id="PS50076"/>
    </source>
</evidence>
<dbReference type="SUPFAM" id="SSF46565">
    <property type="entry name" value="Chaperone J-domain"/>
    <property type="match status" value="1"/>
</dbReference>
<keyword evidence="4" id="KW-1185">Reference proteome</keyword>
<dbReference type="SUPFAM" id="SSF52540">
    <property type="entry name" value="P-loop containing nucleoside triphosphate hydrolases"/>
    <property type="match status" value="3"/>
</dbReference>
<dbReference type="Pfam" id="PF00226">
    <property type="entry name" value="DnaJ"/>
    <property type="match status" value="1"/>
</dbReference>
<evidence type="ECO:0000256" key="1">
    <source>
        <dbReference type="SAM" id="MobiDB-lite"/>
    </source>
</evidence>
<dbReference type="OrthoDB" id="416774at2759"/>
<dbReference type="Gene3D" id="3.40.50.300">
    <property type="entry name" value="P-loop containing nucleotide triphosphate hydrolases"/>
    <property type="match status" value="3"/>
</dbReference>
<feature type="region of interest" description="Disordered" evidence="1">
    <location>
        <begin position="931"/>
        <end position="960"/>
    </location>
</feature>
<sequence>MSSFSSNNVSPHAAPVADLTKVSSAESEADDSVARKRPRFTVQCSDDPTMLHDDKPLLDAGPADAPLTIEVSEDRIELDQMVRVIEAEEKSQAAERRMAAVKAAEAEAEHSAAPPTIDDGKGASLADGGSFEILDFSLFDEASSVNASPPLASPNKKLDLGLIAQHLEASLPSIEHVAGRKVALMLGNTGVGKSLLLQAMTGRRITRRPYVPISVTANACSTDAMDISDAEPKASDQKLVWDVEEPLEGFGVGHEQKSETKCIRHYSEGDDFDSIVYLDAPGYEDTAGVEVDIATSIAFKKVAERCSALRFVVLVDCHTFSVDRGGAMRRVAALISSFVRPFLPLKESFTFVFTKADALGEAATREAALQRLNTVLKETLRGTSDGDVKEVLNWMLSCLHFSYPFVDIYHPALSNPLLVRKAIETFGAPAGPKMTSLTSPRTQVRCGLTAKAESQIKLDLETHLEELRVLLLNGHAASGAELLRTLDFLRQHVDKGYVQDAYAKAASYWGDHGKGVLLTEAYALVDAGLLRDDAELPLEVIGQGRCGFTAEHGREALRRIALLRLFLPHEVPGMPARAAEEALEYLRRGVRELGKRVHAGLILTLVGPHETKAELARAAHLNLQAFVGSVLALEKLRQWVEVHPTFGPFEYLTSLDAQIRSQLSSASVALKKIFDAESPADAEKQSAALQGLHTLRAKGLQKITELLPDVDQLREGVAQELRAKTDAARAAVNESAGDPDAAGAALSELSVLATAFRDFDFGQQAAQTANDLKQTLDLRGAKLDETLQESLSSGRFRYVHEYIEPLLGAKDPLKREKLSRALAAAKDLLQQKFEDASASVQDAFRMAKAIRLFDDATIHLNKVLTEEGMDVLSLAATLRDRAVACLRRHVEELEAAIEAQRFAQVVEGAESTKEYLDAVAQLLGAAETAEQVAQRRRKRGGSSSAAGRQAPEPPKADPNEFLKTRAQAAVENAERCLVAVDKAAKEFIGHMKSSNLGKNPYRTAMLCERLGKLKMAATRGGGSPNTSERLKTRYEAITRELTRELDSTLEEVQKQAETERLVTYGLTIFGYVASEFRAGLADHVALQVDVDGAISAFKAMESEAAQNILALSIELIETKIRPELDTLKQHSSSYLMFWRAKQYDTAKARFSEQLRQLIDTTKVMALQSRQYLEAGHQAATIQHAVRVSPPVPPSRLPPPPSVSVHLEQGVQSRWTQAKNAIVSEFASLCEAAKGALSQGNGQSFEIALRQMHAFEEGLTCVDASKIMSLARDVHHAIGTWIEVQVATLLKELEDASGLVSAAESVQRLRGVGRVLLSTWALYVELAQCSQRHDKEDDAIARIAKLVRKHFGGADLSEIGMWYSLLELDVSATKPDVAKAYKMVSKKYHPDKRPALPDVEGRRAEPGHRMQQRVQDAKAKLEDDGARERFAAGVKAPFAAEIKKVPVAVLNHLTKLLEEDAYESVRQVLVSLPDLSRLLAHVDGLSKDEIHKPAKTASTKVKEHMRRIRADVDRLWEHRKYKELNSRLNAVDAADKALAAHEGFYDPSWGRKIRKAVEQEIESIAEQARKYVEGKSEEQAELKLKDFAHKLIVLGRILDELPRYKDFCRTKMAGLLDSIHEQGSWSYCYLFKLGMLLGQGKVGELDSSGKVVAEDDRIGKTIVAEFKHFKDVTTMVWNEEVTQREVGSVVKDALAWRVENGIKRNVHLDESKLIEGFERYQKEYDRCFKEWTAGRLPPEELAQKTIAAAAGIQPGSSLRWCNKVVEAVPTLLARVFCYFTVSKSGDSYSRLLDQADKFDEKEGGSAMNMDNVLLKPHCTQVLTVLQMLGYGSSVGAALQRQLMQIRTGEGKSIILGACSTVLALLGFRVRCVCYSDYLSGRDFDLFCELFESFGVRGLVDYSTISEYSEETHARGLAAAPEILLVDEVDIFFGEDFYGQTHNQVVQLDVPEAVSMLQTVWRLRVSHRGYGSLLRAAKESAEYRALRVRFSEWDDIIEREVQAMCADVQCFDDPKPHYDKGSDRLGYKIMDGIDYESAVYRYRTAFAHLNAADSGTFRNPGEALKRALKLQVPCGKFSYANIEPDCILGVSGTLDALGDYELKVMERYGIQLYASMPSVYGETQLKFDHAGGAISIEGSDDAFHRKITDETNHKIREGRAVIVFFEAGRLDAYRSSAYFKKVPHANVLDESLDPKTRDYVIRKAATHGQATFASEAFGRGTDFFCKDSKLTNAGGVHVLQTFFALKKADEVQIQGRTARQGKQGTYGLVLLHKDLSDNFKLGSMDGVAQRDIYRTLESARNSFHATACKETEKALAEATRIDRITHQYFDAVSKAG</sequence>
<keyword evidence="3" id="KW-0547">Nucleotide-binding</keyword>
<dbReference type="GO" id="GO:0006886">
    <property type="term" value="P:intracellular protein transport"/>
    <property type="evidence" value="ECO:0007669"/>
    <property type="project" value="InterPro"/>
</dbReference>
<reference evidence="4" key="1">
    <citation type="journal article" date="2015" name="PLoS Genet.">
        <title>Genome Sequence and Transcriptome Analyses of Chrysochromulina tobin: Metabolic Tools for Enhanced Algal Fitness in the Prominent Order Prymnesiales (Haptophyceae).</title>
        <authorList>
            <person name="Hovde B.T."/>
            <person name="Deodato C.R."/>
            <person name="Hunsperger H.M."/>
            <person name="Ryken S.A."/>
            <person name="Yost W."/>
            <person name="Jha R.K."/>
            <person name="Patterson J."/>
            <person name="Monnat R.J. Jr."/>
            <person name="Barlow S.B."/>
            <person name="Starkenburg S.R."/>
            <person name="Cattolico R.A."/>
        </authorList>
    </citation>
    <scope>NUCLEOTIDE SEQUENCE</scope>
    <source>
        <strain evidence="4">CCMP291</strain>
    </source>
</reference>
<dbReference type="InterPro" id="IPR011115">
    <property type="entry name" value="SecA_DEAD"/>
</dbReference>
<feature type="non-terminal residue" evidence="3">
    <location>
        <position position="2334"/>
    </location>
</feature>
<dbReference type="GO" id="GO:0006605">
    <property type="term" value="P:protein targeting"/>
    <property type="evidence" value="ECO:0007669"/>
    <property type="project" value="InterPro"/>
</dbReference>
<accession>A0A0M0J537</accession>
<dbReference type="EMBL" id="JWZX01003341">
    <property type="protein sequence ID" value="KOO21711.1"/>
    <property type="molecule type" value="Genomic_DNA"/>
</dbReference>
<protein>
    <submittedName>
        <fullName evidence="3">Helicase conserved c-terminal domain containing protein</fullName>
    </submittedName>
</protein>
<feature type="domain" description="J" evidence="2">
    <location>
        <begin position="1360"/>
        <end position="1433"/>
    </location>
</feature>
<comment type="caution">
    <text evidence="3">The sequence shown here is derived from an EMBL/GenBank/DDBJ whole genome shotgun (WGS) entry which is preliminary data.</text>
</comment>
<evidence type="ECO:0000313" key="4">
    <source>
        <dbReference type="Proteomes" id="UP000037460"/>
    </source>
</evidence>
<keyword evidence="3" id="KW-0067">ATP-binding</keyword>
<dbReference type="Proteomes" id="UP000037460">
    <property type="component" value="Unassembled WGS sequence"/>
</dbReference>
<evidence type="ECO:0000313" key="3">
    <source>
        <dbReference type="EMBL" id="KOO21711.1"/>
    </source>
</evidence>
<dbReference type="CDD" id="cd06257">
    <property type="entry name" value="DnaJ"/>
    <property type="match status" value="1"/>
</dbReference>
<feature type="compositionally biased region" description="Low complexity" evidence="1">
    <location>
        <begin position="941"/>
        <end position="950"/>
    </location>
</feature>
<keyword evidence="3" id="KW-0378">Hydrolase</keyword>
<dbReference type="PROSITE" id="PS50076">
    <property type="entry name" value="DNAJ_2"/>
    <property type="match status" value="1"/>
</dbReference>
<name>A0A0M0J537_9EUKA</name>
<dbReference type="InterPro" id="IPR027417">
    <property type="entry name" value="P-loop_NTPase"/>
</dbReference>
<proteinExistence type="predicted"/>
<dbReference type="InterPro" id="IPR001623">
    <property type="entry name" value="DnaJ_domain"/>
</dbReference>
<dbReference type="GO" id="GO:0004386">
    <property type="term" value="F:helicase activity"/>
    <property type="evidence" value="ECO:0007669"/>
    <property type="project" value="UniProtKB-KW"/>
</dbReference>
<dbReference type="GO" id="GO:0016020">
    <property type="term" value="C:membrane"/>
    <property type="evidence" value="ECO:0007669"/>
    <property type="project" value="InterPro"/>
</dbReference>
<dbReference type="GO" id="GO:0017038">
    <property type="term" value="P:protein import"/>
    <property type="evidence" value="ECO:0007669"/>
    <property type="project" value="InterPro"/>
</dbReference>
<dbReference type="GO" id="GO:0005524">
    <property type="term" value="F:ATP binding"/>
    <property type="evidence" value="ECO:0007669"/>
    <property type="project" value="InterPro"/>
</dbReference>
<keyword evidence="3" id="KW-0347">Helicase</keyword>
<dbReference type="Gene3D" id="1.10.287.110">
    <property type="entry name" value="DnaJ domain"/>
    <property type="match status" value="1"/>
</dbReference>
<organism evidence="3 4">
    <name type="scientific">Chrysochromulina tobinii</name>
    <dbReference type="NCBI Taxonomy" id="1460289"/>
    <lineage>
        <taxon>Eukaryota</taxon>
        <taxon>Haptista</taxon>
        <taxon>Haptophyta</taxon>
        <taxon>Prymnesiophyceae</taxon>
        <taxon>Prymnesiales</taxon>
        <taxon>Chrysochromulinaceae</taxon>
        <taxon>Chrysochromulina</taxon>
    </lineage>
</organism>
<dbReference type="Pfam" id="PF07517">
    <property type="entry name" value="SecA_DEAD"/>
    <property type="match status" value="1"/>
</dbReference>
<dbReference type="SMART" id="SM00271">
    <property type="entry name" value="DnaJ"/>
    <property type="match status" value="1"/>
</dbReference>
<feature type="region of interest" description="Disordered" evidence="1">
    <location>
        <begin position="1"/>
        <end position="52"/>
    </location>
</feature>
<feature type="compositionally biased region" description="Polar residues" evidence="1">
    <location>
        <begin position="1"/>
        <end position="10"/>
    </location>
</feature>
<gene>
    <name evidence="3" type="ORF">Ctob_001722</name>
</gene>